<evidence type="ECO:0000256" key="4">
    <source>
        <dbReference type="ARBA" id="ARBA00022676"/>
    </source>
</evidence>
<dbReference type="InterPro" id="IPR050748">
    <property type="entry name" value="Glycosyltrans_8_dom-fam"/>
</dbReference>
<dbReference type="Pfam" id="PF01501">
    <property type="entry name" value="Glyco_transf_8"/>
    <property type="match status" value="1"/>
</dbReference>
<comment type="subcellular location">
    <subcellularLocation>
        <location evidence="7">Endomembrane system</location>
        <topology evidence="7">Single-pass membrane protein</topology>
    </subcellularLocation>
    <subcellularLocation>
        <location evidence="1">Membrane</location>
        <topology evidence="1">Single-pass type II membrane protein</topology>
    </subcellularLocation>
</comment>
<evidence type="ECO:0000256" key="1">
    <source>
        <dbReference type="ARBA" id="ARBA00004606"/>
    </source>
</evidence>
<evidence type="ECO:0000256" key="9">
    <source>
        <dbReference type="SAM" id="SignalP"/>
    </source>
</evidence>
<keyword evidence="6" id="KW-0812">Transmembrane</keyword>
<comment type="pathway">
    <text evidence="2">Glycan metabolism; pectin biosynthesis.</text>
</comment>
<dbReference type="GO" id="GO:0016020">
    <property type="term" value="C:membrane"/>
    <property type="evidence" value="ECO:0007669"/>
    <property type="project" value="UniProtKB-SubCell"/>
</dbReference>
<keyword evidence="11" id="KW-1185">Reference proteome</keyword>
<dbReference type="EC" id="2.4.1.-" evidence="8"/>
<dbReference type="Proteomes" id="UP000886595">
    <property type="component" value="Unassembled WGS sequence"/>
</dbReference>
<dbReference type="AlphaFoldDB" id="A0A8X8B3M9"/>
<dbReference type="PANTHER" id="PTHR13778">
    <property type="entry name" value="GLYCOSYLTRANSFERASE 8 DOMAIN-CONTAINING PROTEIN"/>
    <property type="match status" value="1"/>
</dbReference>
<gene>
    <name evidence="10" type="ORF">Bca52824_014658</name>
</gene>
<comment type="similarity">
    <text evidence="3 8">Belongs to the glycosyltransferase 8 family.</text>
</comment>
<accession>A0A8X8B3M9</accession>
<comment type="caution">
    <text evidence="10">The sequence shown here is derived from an EMBL/GenBank/DDBJ whole genome shotgun (WGS) entry which is preliminary data.</text>
</comment>
<reference evidence="10 11" key="1">
    <citation type="submission" date="2020-02" db="EMBL/GenBank/DDBJ databases">
        <authorList>
            <person name="Ma Q."/>
            <person name="Huang Y."/>
            <person name="Song X."/>
            <person name="Pei D."/>
        </authorList>
    </citation>
    <scope>NUCLEOTIDE SEQUENCE [LARGE SCALE GENOMIC DNA]</scope>
    <source>
        <strain evidence="10">Sxm20200214</strain>
        <tissue evidence="10">Leaf</tissue>
    </source>
</reference>
<sequence>MASRSRSYTQLLGLLSFIFLLFTTSSTAVRVGVILHKPSAPTLPVFREAPAFRNGDQSFWSDPELVRVLEGKRPCYFNTGVMVVDVGKWRRGMYTQKVEVDDGSEAEEDIPFGIIASVSVDIRRRY</sequence>
<dbReference type="SUPFAM" id="SSF53448">
    <property type="entry name" value="Nucleotide-diphospho-sugar transferases"/>
    <property type="match status" value="1"/>
</dbReference>
<feature type="signal peptide" evidence="9">
    <location>
        <begin position="1"/>
        <end position="28"/>
    </location>
</feature>
<keyword evidence="5" id="KW-0808">Transferase</keyword>
<dbReference type="EMBL" id="JAAMPC010000003">
    <property type="protein sequence ID" value="KAG2321445.1"/>
    <property type="molecule type" value="Genomic_DNA"/>
</dbReference>
<evidence type="ECO:0000256" key="7">
    <source>
        <dbReference type="ARBA" id="ARBA00037847"/>
    </source>
</evidence>
<evidence type="ECO:0000256" key="5">
    <source>
        <dbReference type="ARBA" id="ARBA00022679"/>
    </source>
</evidence>
<evidence type="ECO:0000256" key="6">
    <source>
        <dbReference type="ARBA" id="ARBA00022968"/>
    </source>
</evidence>
<dbReference type="GO" id="GO:0005794">
    <property type="term" value="C:Golgi apparatus"/>
    <property type="evidence" value="ECO:0007669"/>
    <property type="project" value="TreeGrafter"/>
</dbReference>
<keyword evidence="9" id="KW-0732">Signal</keyword>
<name>A0A8X8B3M9_BRACI</name>
<dbReference type="InterPro" id="IPR029044">
    <property type="entry name" value="Nucleotide-diphossugar_trans"/>
</dbReference>
<feature type="chain" id="PRO_5036481057" description="Hexosyltransferase" evidence="9">
    <location>
        <begin position="29"/>
        <end position="126"/>
    </location>
</feature>
<evidence type="ECO:0000256" key="3">
    <source>
        <dbReference type="ARBA" id="ARBA00006351"/>
    </source>
</evidence>
<dbReference type="OrthoDB" id="1650090at2759"/>
<dbReference type="GO" id="GO:0016757">
    <property type="term" value="F:glycosyltransferase activity"/>
    <property type="evidence" value="ECO:0007669"/>
    <property type="project" value="UniProtKB-KW"/>
</dbReference>
<dbReference type="PANTHER" id="PTHR13778:SF50">
    <property type="entry name" value="HEXOSYLTRANSFERASE"/>
    <property type="match status" value="1"/>
</dbReference>
<protein>
    <recommendedName>
        <fullName evidence="8">Hexosyltransferase</fullName>
        <ecNumber evidence="8">2.4.1.-</ecNumber>
    </recommendedName>
</protein>
<dbReference type="InterPro" id="IPR002495">
    <property type="entry name" value="Glyco_trans_8"/>
</dbReference>
<organism evidence="10 11">
    <name type="scientific">Brassica carinata</name>
    <name type="common">Ethiopian mustard</name>
    <name type="synonym">Abyssinian cabbage</name>
    <dbReference type="NCBI Taxonomy" id="52824"/>
    <lineage>
        <taxon>Eukaryota</taxon>
        <taxon>Viridiplantae</taxon>
        <taxon>Streptophyta</taxon>
        <taxon>Embryophyta</taxon>
        <taxon>Tracheophyta</taxon>
        <taxon>Spermatophyta</taxon>
        <taxon>Magnoliopsida</taxon>
        <taxon>eudicotyledons</taxon>
        <taxon>Gunneridae</taxon>
        <taxon>Pentapetalae</taxon>
        <taxon>rosids</taxon>
        <taxon>malvids</taxon>
        <taxon>Brassicales</taxon>
        <taxon>Brassicaceae</taxon>
        <taxon>Brassiceae</taxon>
        <taxon>Brassica</taxon>
    </lineage>
</organism>
<evidence type="ECO:0000313" key="10">
    <source>
        <dbReference type="EMBL" id="KAG2321445.1"/>
    </source>
</evidence>
<evidence type="ECO:0000256" key="2">
    <source>
        <dbReference type="ARBA" id="ARBA00004877"/>
    </source>
</evidence>
<evidence type="ECO:0000256" key="8">
    <source>
        <dbReference type="RuleBase" id="RU362027"/>
    </source>
</evidence>
<evidence type="ECO:0000313" key="11">
    <source>
        <dbReference type="Proteomes" id="UP000886595"/>
    </source>
</evidence>
<keyword evidence="6" id="KW-0735">Signal-anchor</keyword>
<keyword evidence="4" id="KW-0328">Glycosyltransferase</keyword>
<proteinExistence type="inferred from homology"/>